<gene>
    <name evidence="2" type="ORF">LYSCAS_21840</name>
</gene>
<dbReference type="Pfam" id="PF00561">
    <property type="entry name" value="Abhydrolase_1"/>
    <property type="match status" value="1"/>
</dbReference>
<dbReference type="SUPFAM" id="SSF53474">
    <property type="entry name" value="alpha/beta-Hydrolases"/>
    <property type="match status" value="1"/>
</dbReference>
<dbReference type="InterPro" id="IPR000073">
    <property type="entry name" value="AB_hydrolase_1"/>
</dbReference>
<feature type="domain" description="AB hydrolase-1" evidence="1">
    <location>
        <begin position="57"/>
        <end position="316"/>
    </location>
</feature>
<proteinExistence type="predicted"/>
<organism evidence="2 3">
    <name type="scientific">Noviluteimonas caseinilytica</name>
    <dbReference type="NCBI Taxonomy" id="2675101"/>
    <lineage>
        <taxon>Bacteria</taxon>
        <taxon>Pseudomonadati</taxon>
        <taxon>Pseudomonadota</taxon>
        <taxon>Gammaproteobacteria</taxon>
        <taxon>Lysobacterales</taxon>
        <taxon>Lysobacteraceae</taxon>
        <taxon>Noviluteimonas</taxon>
    </lineage>
</organism>
<keyword evidence="3" id="KW-1185">Reference proteome</keyword>
<dbReference type="PANTHER" id="PTHR43689:SF8">
    <property type="entry name" value="ALPHA_BETA-HYDROLASES SUPERFAMILY PROTEIN"/>
    <property type="match status" value="1"/>
</dbReference>
<dbReference type="Gene3D" id="3.40.50.1820">
    <property type="entry name" value="alpha/beta hydrolase"/>
    <property type="match status" value="1"/>
</dbReference>
<dbReference type="InterPro" id="IPR029058">
    <property type="entry name" value="AB_hydrolase_fold"/>
</dbReference>
<dbReference type="Proteomes" id="UP000681317">
    <property type="component" value="Chromosome"/>
</dbReference>
<reference evidence="2 3" key="1">
    <citation type="submission" date="2021-03" db="EMBL/GenBank/DDBJ databases">
        <title>Complete Genome Sequences of Two Lysobacter Strains Isolated from Sea Water (Lysobacter caseinilyticus) and Soil (Lysobacter helvus) in South Korea.</title>
        <authorList>
            <person name="Watanabe Y."/>
            <person name="Arakawa K."/>
        </authorList>
    </citation>
    <scope>NUCLEOTIDE SEQUENCE [LARGE SCALE GENOMIC DNA]</scope>
    <source>
        <strain evidence="2 3">KVB24</strain>
    </source>
</reference>
<protein>
    <recommendedName>
        <fullName evidence="1">AB hydrolase-1 domain-containing protein</fullName>
    </recommendedName>
</protein>
<accession>A0ABN6FUV5</accession>
<sequence>MHRRELLKWAGMGAAAWATGAQSKGTMQAAEESHVASWSSGGERLDLALFRRRGRGPAVVYVHGATFPSALAVGWRMHGRSWLDQLHAAGFDAWAFDFAGYGASSRPAAFARPADVSPPFGDSVAAASQLQHVLAYVRRLRPDAPIHVVAHSWGTLPAQRVAIEHTDLMQRLVLFGPVVTRAGKREAPVDHAWHLVTSEMQRPRHRTGLPLSEPTPVGADELERWCTAYQATDHDAPTRSPSAVKVPSGPAADVARAWSGERLVDSGHLLQPTLIVRGEWDHVTTDQDARALFDALGTHAKRDVKISGGNHWLHLQPRRTVLWDETTLFLGGS</sequence>
<evidence type="ECO:0000259" key="1">
    <source>
        <dbReference type="Pfam" id="PF00561"/>
    </source>
</evidence>
<evidence type="ECO:0000313" key="2">
    <source>
        <dbReference type="EMBL" id="BCT93160.1"/>
    </source>
</evidence>
<dbReference type="PANTHER" id="PTHR43689">
    <property type="entry name" value="HYDROLASE"/>
    <property type="match status" value="1"/>
</dbReference>
<dbReference type="EMBL" id="AP024545">
    <property type="protein sequence ID" value="BCT93160.1"/>
    <property type="molecule type" value="Genomic_DNA"/>
</dbReference>
<name>A0ABN6FUV5_9GAMM</name>
<evidence type="ECO:0000313" key="3">
    <source>
        <dbReference type="Proteomes" id="UP000681317"/>
    </source>
</evidence>